<dbReference type="InterPro" id="IPR048247">
    <property type="entry name" value="eIF2D_N"/>
</dbReference>
<proteinExistence type="predicted"/>
<dbReference type="CDD" id="cd11610">
    <property type="entry name" value="eIF2D_N"/>
    <property type="match status" value="1"/>
</dbReference>
<dbReference type="OrthoDB" id="199771at2759"/>
<organism evidence="2 3">
    <name type="scientific">Mustela putorius furo</name>
    <name type="common">European domestic ferret</name>
    <name type="synonym">Mustela furo</name>
    <dbReference type="NCBI Taxonomy" id="9669"/>
    <lineage>
        <taxon>Eukaryota</taxon>
        <taxon>Metazoa</taxon>
        <taxon>Chordata</taxon>
        <taxon>Craniata</taxon>
        <taxon>Vertebrata</taxon>
        <taxon>Euteleostomi</taxon>
        <taxon>Mammalia</taxon>
        <taxon>Eutheria</taxon>
        <taxon>Laurasiatheria</taxon>
        <taxon>Carnivora</taxon>
        <taxon>Caniformia</taxon>
        <taxon>Musteloidea</taxon>
        <taxon>Mustelidae</taxon>
        <taxon>Mustelinae</taxon>
        <taxon>Mustela</taxon>
    </lineage>
</organism>
<dbReference type="RefSeq" id="XP_004756527.1">
    <property type="nucleotide sequence ID" value="XM_004756470.3"/>
</dbReference>
<dbReference type="Proteomes" id="UP000000715">
    <property type="component" value="Unplaced"/>
</dbReference>
<dbReference type="InterPro" id="IPR041366">
    <property type="entry name" value="Pre-PUA"/>
</dbReference>
<dbReference type="Gene3D" id="3.10.400.20">
    <property type="match status" value="1"/>
</dbReference>
<protein>
    <submittedName>
        <fullName evidence="3">Uncharacterized protein LOC101691507 isoform X1</fullName>
    </submittedName>
</protein>
<evidence type="ECO:0000313" key="2">
    <source>
        <dbReference type="Proteomes" id="UP000000715"/>
    </source>
</evidence>
<dbReference type="PANTHER" id="PTHR12217">
    <property type="entry name" value="EUKARYOTIC TRANSLATION INITIATION FACTOR 2D"/>
    <property type="match status" value="1"/>
</dbReference>
<sequence length="200" mass="21438">MERESACLLQAPPSQAQFPALPLGAAAVLAAPVAAKLSGPGFQPSLFSSWAATWPRTGLRVGKSPRSGFPDSPRLLCASCLPQVTPADMFAKAFRVKSNTAIKGTDRRKLQADVAAAFPTLGTDQVSALVPGKEELNIVKLYAHRGDAVTVYVCAGNPILFGLEKNLYPTEEVMRIHSRLEETCSIQEEKSLQKLTMLAS</sequence>
<evidence type="ECO:0000313" key="3">
    <source>
        <dbReference type="RefSeq" id="XP_004756527.1"/>
    </source>
</evidence>
<evidence type="ECO:0000259" key="1">
    <source>
        <dbReference type="Pfam" id="PF17832"/>
    </source>
</evidence>
<name>A0A8U0MVW2_MUSPF</name>
<reference evidence="3" key="1">
    <citation type="submission" date="2025-08" db="UniProtKB">
        <authorList>
            <consortium name="RefSeq"/>
        </authorList>
    </citation>
    <scope>IDENTIFICATION</scope>
    <source>
        <tissue evidence="3">Brain</tissue>
    </source>
</reference>
<accession>A0A8U0MVW2</accession>
<dbReference type="GO" id="GO:0003743">
    <property type="term" value="F:translation initiation factor activity"/>
    <property type="evidence" value="ECO:0007669"/>
    <property type="project" value="InterPro"/>
</dbReference>
<keyword evidence="2" id="KW-1185">Reference proteome</keyword>
<dbReference type="GO" id="GO:0001731">
    <property type="term" value="P:formation of translation preinitiation complex"/>
    <property type="evidence" value="ECO:0007669"/>
    <property type="project" value="InterPro"/>
</dbReference>
<dbReference type="PANTHER" id="PTHR12217:SF4">
    <property type="entry name" value="EUKARYOTIC TRANSLATION INITIATION FACTOR 2D"/>
    <property type="match status" value="1"/>
</dbReference>
<dbReference type="AlphaFoldDB" id="A0A8U0MVW2"/>
<gene>
    <name evidence="3" type="primary">LOC101691507</name>
</gene>
<dbReference type="InterPro" id="IPR039757">
    <property type="entry name" value="EIF2D"/>
</dbReference>
<dbReference type="KEGG" id="mpuf:101691507"/>
<feature type="domain" description="Pre-PUA" evidence="1">
    <location>
        <begin position="90"/>
        <end position="170"/>
    </location>
</feature>
<dbReference type="GeneID" id="101691507"/>
<dbReference type="Pfam" id="PF17832">
    <property type="entry name" value="Pre-PUA"/>
    <property type="match status" value="1"/>
</dbReference>